<comment type="similarity">
    <text evidence="1">Belongs to the 4-hydroxybenzoyl-CoA thioesterase family.</text>
</comment>
<comment type="caution">
    <text evidence="3">The sequence shown here is derived from an EMBL/GenBank/DDBJ whole genome shotgun (WGS) entry which is preliminary data.</text>
</comment>
<dbReference type="GO" id="GO:0047617">
    <property type="term" value="F:fatty acyl-CoA hydrolase activity"/>
    <property type="evidence" value="ECO:0007669"/>
    <property type="project" value="TreeGrafter"/>
</dbReference>
<accession>A0A369KWD0</accession>
<keyword evidence="2" id="KW-0378">Hydrolase</keyword>
<dbReference type="Proteomes" id="UP000253934">
    <property type="component" value="Unassembled WGS sequence"/>
</dbReference>
<name>A0A369KWD0_9BACT</name>
<dbReference type="PANTHER" id="PTHR31793">
    <property type="entry name" value="4-HYDROXYBENZOYL-COA THIOESTERASE FAMILY MEMBER"/>
    <property type="match status" value="1"/>
</dbReference>
<dbReference type="SUPFAM" id="SSF54637">
    <property type="entry name" value="Thioesterase/thiol ester dehydrase-isomerase"/>
    <property type="match status" value="1"/>
</dbReference>
<protein>
    <submittedName>
        <fullName evidence="3">Acyl-CoA thioesterase</fullName>
    </submittedName>
</protein>
<dbReference type="AlphaFoldDB" id="A0A369KWD0"/>
<sequence>MNISESKFLNKVLIETKWTDLDAYHHINNSKFFDYMTEARSQLFFEQSLSENAIQLVLYECKISFKKQLKYPNKVWVEQYISKIEGASFDLSYIIKSFKNSETIHADAEIKMVCFDPIKNKVCRIPKNILEIILKQN</sequence>
<keyword evidence="4" id="KW-1185">Reference proteome</keyword>
<proteinExistence type="inferred from homology"/>
<reference evidence="3" key="1">
    <citation type="submission" date="2018-04" db="EMBL/GenBank/DDBJ databases">
        <title>Draft genome sequence of the Candidatus Spirobacillus cienkowskii, a pathogen of freshwater Daphnia species, reconstructed from hemolymph metagenomic reads.</title>
        <authorList>
            <person name="Bresciani L."/>
            <person name="Lemos L.N."/>
            <person name="Wale N."/>
            <person name="Lin J.Y."/>
            <person name="Fernandes G.R."/>
            <person name="Duffy M.A."/>
            <person name="Rodrigues J.M."/>
        </authorList>
    </citation>
    <scope>NUCLEOTIDE SEQUENCE [LARGE SCALE GENOMIC DNA]</scope>
    <source>
        <strain evidence="3">Binning01</strain>
    </source>
</reference>
<dbReference type="EMBL" id="QOVW01000008">
    <property type="protein sequence ID" value="RDB37127.1"/>
    <property type="molecule type" value="Genomic_DNA"/>
</dbReference>
<dbReference type="Pfam" id="PF13279">
    <property type="entry name" value="4HBT_2"/>
    <property type="match status" value="1"/>
</dbReference>
<organism evidence="3 4">
    <name type="scientific">Spirobacillus cienkowskii</name>
    <dbReference type="NCBI Taxonomy" id="495820"/>
    <lineage>
        <taxon>Bacteria</taxon>
        <taxon>Pseudomonadati</taxon>
        <taxon>Bdellovibrionota</taxon>
        <taxon>Oligoflexia</taxon>
        <taxon>Silvanigrellales</taxon>
        <taxon>Spirobacillus</taxon>
    </lineage>
</organism>
<evidence type="ECO:0000313" key="3">
    <source>
        <dbReference type="EMBL" id="RDB37127.1"/>
    </source>
</evidence>
<evidence type="ECO:0000256" key="2">
    <source>
        <dbReference type="ARBA" id="ARBA00022801"/>
    </source>
</evidence>
<evidence type="ECO:0000313" key="4">
    <source>
        <dbReference type="Proteomes" id="UP000253934"/>
    </source>
</evidence>
<dbReference type="PANTHER" id="PTHR31793:SF27">
    <property type="entry name" value="NOVEL THIOESTERASE SUPERFAMILY DOMAIN AND SAPOSIN A-TYPE DOMAIN CONTAINING PROTEIN (0610012H03RIK)"/>
    <property type="match status" value="1"/>
</dbReference>
<gene>
    <name evidence="3" type="ORF">DCC88_01650</name>
</gene>
<evidence type="ECO:0000256" key="1">
    <source>
        <dbReference type="ARBA" id="ARBA00005953"/>
    </source>
</evidence>
<dbReference type="Gene3D" id="3.10.129.10">
    <property type="entry name" value="Hotdog Thioesterase"/>
    <property type="match status" value="1"/>
</dbReference>
<dbReference type="InterPro" id="IPR029069">
    <property type="entry name" value="HotDog_dom_sf"/>
</dbReference>
<dbReference type="CDD" id="cd00586">
    <property type="entry name" value="4HBT"/>
    <property type="match status" value="1"/>
</dbReference>
<dbReference type="InterPro" id="IPR050563">
    <property type="entry name" value="4-hydroxybenzoyl-CoA_TE"/>
</dbReference>